<feature type="compositionally biased region" description="Basic and acidic residues" evidence="1">
    <location>
        <begin position="116"/>
        <end position="134"/>
    </location>
</feature>
<accession>A0A969PS15</accession>
<dbReference type="Proteomes" id="UP000752012">
    <property type="component" value="Unassembled WGS sequence"/>
</dbReference>
<evidence type="ECO:0000313" key="3">
    <source>
        <dbReference type="EMBL" id="NJP39380.1"/>
    </source>
</evidence>
<evidence type="ECO:0000256" key="2">
    <source>
        <dbReference type="SAM" id="SignalP"/>
    </source>
</evidence>
<evidence type="ECO:0000313" key="4">
    <source>
        <dbReference type="Proteomes" id="UP000752012"/>
    </source>
</evidence>
<sequence length="142" mass="15458">MSKNSKWVTAGSIAGLLAAAAAVASSPKARKGVTRAASASTVQVKNLIALVRDNREEVVHHLKASGEELSRVVDHASDDVKQLMEASKKMKSHFEEVSRVLQGVNTEWKDLLEEVKEEPKRIDQGDVELEHVPEPGEGPNKL</sequence>
<feature type="region of interest" description="Disordered" evidence="1">
    <location>
        <begin position="116"/>
        <end position="142"/>
    </location>
</feature>
<gene>
    <name evidence="3" type="ORF">HCN83_17550</name>
</gene>
<proteinExistence type="predicted"/>
<keyword evidence="4" id="KW-1185">Reference proteome</keyword>
<protein>
    <recommendedName>
        <fullName evidence="5">Gas vesicle protein</fullName>
    </recommendedName>
</protein>
<organism evidence="3 4">
    <name type="scientific">Alkalicoccus luteus</name>
    <dbReference type="NCBI Taxonomy" id="1237094"/>
    <lineage>
        <taxon>Bacteria</taxon>
        <taxon>Bacillati</taxon>
        <taxon>Bacillota</taxon>
        <taxon>Bacilli</taxon>
        <taxon>Bacillales</taxon>
        <taxon>Bacillaceae</taxon>
        <taxon>Alkalicoccus</taxon>
    </lineage>
</organism>
<feature type="signal peptide" evidence="2">
    <location>
        <begin position="1"/>
        <end position="24"/>
    </location>
</feature>
<reference evidence="3 4" key="1">
    <citation type="submission" date="2020-03" db="EMBL/GenBank/DDBJ databases">
        <title>Assessment of the enzymatic potential of alkaline-tolerant lipase obtained from Bacillus luteus H11 (technogenic soil) for the bioremediation of saline soils contaminated with petroleum substances.</title>
        <authorList>
            <person name="Kalwasinska A."/>
        </authorList>
    </citation>
    <scope>NUCLEOTIDE SEQUENCE [LARGE SCALE GENOMIC DNA]</scope>
    <source>
        <strain evidence="3 4">H11</strain>
    </source>
</reference>
<dbReference type="RefSeq" id="WP_168009720.1">
    <property type="nucleotide sequence ID" value="NZ_JAATHJ010000053.1"/>
</dbReference>
<comment type="caution">
    <text evidence="3">The sequence shown here is derived from an EMBL/GenBank/DDBJ whole genome shotgun (WGS) entry which is preliminary data.</text>
</comment>
<dbReference type="AlphaFoldDB" id="A0A969PS15"/>
<evidence type="ECO:0000256" key="1">
    <source>
        <dbReference type="SAM" id="MobiDB-lite"/>
    </source>
</evidence>
<evidence type="ECO:0008006" key="5">
    <source>
        <dbReference type="Google" id="ProtNLM"/>
    </source>
</evidence>
<dbReference type="EMBL" id="JAATHJ010000053">
    <property type="protein sequence ID" value="NJP39380.1"/>
    <property type="molecule type" value="Genomic_DNA"/>
</dbReference>
<keyword evidence="2" id="KW-0732">Signal</keyword>
<name>A0A969PS15_9BACI</name>
<feature type="chain" id="PRO_5039370496" description="Gas vesicle protein" evidence="2">
    <location>
        <begin position="25"/>
        <end position="142"/>
    </location>
</feature>